<proteinExistence type="predicted"/>
<protein>
    <recommendedName>
        <fullName evidence="9">Glutaconyl-CoA decarboxylase subunit beta</fullName>
    </recommendedName>
</protein>
<dbReference type="GO" id="GO:0005886">
    <property type="term" value="C:plasma membrane"/>
    <property type="evidence" value="ECO:0007669"/>
    <property type="project" value="UniProtKB-SubCell"/>
</dbReference>
<feature type="transmembrane region" description="Helical" evidence="7">
    <location>
        <begin position="304"/>
        <end position="324"/>
    </location>
</feature>
<name>A0A381WWY0_9ZZZZ</name>
<evidence type="ECO:0000256" key="7">
    <source>
        <dbReference type="SAM" id="Phobius"/>
    </source>
</evidence>
<keyword evidence="6 7" id="KW-0472">Membrane</keyword>
<accession>A0A381WWY0</accession>
<evidence type="ECO:0000256" key="6">
    <source>
        <dbReference type="ARBA" id="ARBA00023136"/>
    </source>
</evidence>
<evidence type="ECO:0008006" key="9">
    <source>
        <dbReference type="Google" id="ProtNLM"/>
    </source>
</evidence>
<sequence>MGNELSTLWVGITALVEEPRLVLMWLIAGALLYVGVARKKEPLLLVPISMGILFANLPLGELIREGGGGEPAGVLKIFQTVGMGTDIFPLLIFLGVGAATDFNPMLSNPKTLLLGAGAQAGVFVALFGALLLGMTDYFEFGLLEASSIGIIGGADGPTTIFIATRMLELGESLAHVEVRDIVGATAVAAYSYMALVPIIQPPIIKLFTTKKERLIRMEYPSKPVSKRTQVLFPVLTIIIIGVLVPSSSPLIGMLMLGNLIKVSGVVPRLADVSENALMNVVIIMLGLAVGATMPAHIFLQPETIGIFFLGLFAFMTATVAGILLAKLMNIFSSRKINPMIGAAGVSAVPMAARVVQDMGQKEDPDNFLLMHAMGPNVAGVIGTATVAGVLLTVVKTLL</sequence>
<dbReference type="NCBIfam" id="TIGR01109">
    <property type="entry name" value="Na_pump_decarbB"/>
    <property type="match status" value="1"/>
</dbReference>
<organism evidence="8">
    <name type="scientific">marine metagenome</name>
    <dbReference type="NCBI Taxonomy" id="408172"/>
    <lineage>
        <taxon>unclassified sequences</taxon>
        <taxon>metagenomes</taxon>
        <taxon>ecological metagenomes</taxon>
    </lineage>
</organism>
<feature type="transmembrane region" description="Helical" evidence="7">
    <location>
        <begin position="375"/>
        <end position="394"/>
    </location>
</feature>
<keyword evidence="2" id="KW-1003">Cell membrane</keyword>
<keyword evidence="3 7" id="KW-0812">Transmembrane</keyword>
<dbReference type="GO" id="GO:0016829">
    <property type="term" value="F:lyase activity"/>
    <property type="evidence" value="ECO:0007669"/>
    <property type="project" value="InterPro"/>
</dbReference>
<reference evidence="8" key="1">
    <citation type="submission" date="2018-05" db="EMBL/GenBank/DDBJ databases">
        <authorList>
            <person name="Lanie J.A."/>
            <person name="Ng W.-L."/>
            <person name="Kazmierczak K.M."/>
            <person name="Andrzejewski T.M."/>
            <person name="Davidsen T.M."/>
            <person name="Wayne K.J."/>
            <person name="Tettelin H."/>
            <person name="Glass J.I."/>
            <person name="Rusch D."/>
            <person name="Podicherti R."/>
            <person name="Tsui H.-C.T."/>
            <person name="Winkler M.E."/>
        </authorList>
    </citation>
    <scope>NUCLEOTIDE SEQUENCE</scope>
</reference>
<feature type="transmembrane region" description="Helical" evidence="7">
    <location>
        <begin position="277"/>
        <end position="298"/>
    </location>
</feature>
<dbReference type="Pfam" id="PF03977">
    <property type="entry name" value="OAD_beta"/>
    <property type="match status" value="1"/>
</dbReference>
<evidence type="ECO:0000313" key="8">
    <source>
        <dbReference type="EMBL" id="SVA56771.1"/>
    </source>
</evidence>
<dbReference type="PANTHER" id="PTHR35806">
    <property type="entry name" value="OXALOACETATE DECARBOXYLASE BETA CHAIN 2"/>
    <property type="match status" value="1"/>
</dbReference>
<dbReference type="InterPro" id="IPR005661">
    <property type="entry name" value="OadB_MmdB"/>
</dbReference>
<dbReference type="GO" id="GO:0006814">
    <property type="term" value="P:sodium ion transport"/>
    <property type="evidence" value="ECO:0007669"/>
    <property type="project" value="InterPro"/>
</dbReference>
<feature type="transmembrane region" description="Helical" evidence="7">
    <location>
        <begin position="20"/>
        <end position="36"/>
    </location>
</feature>
<evidence type="ECO:0000256" key="2">
    <source>
        <dbReference type="ARBA" id="ARBA00022475"/>
    </source>
</evidence>
<feature type="transmembrane region" description="Helical" evidence="7">
    <location>
        <begin position="228"/>
        <end position="244"/>
    </location>
</feature>
<feature type="transmembrane region" description="Helical" evidence="7">
    <location>
        <begin position="43"/>
        <end position="60"/>
    </location>
</feature>
<feature type="transmembrane region" description="Helical" evidence="7">
    <location>
        <begin position="112"/>
        <end position="134"/>
    </location>
</feature>
<dbReference type="AlphaFoldDB" id="A0A381WWY0"/>
<comment type="subcellular location">
    <subcellularLocation>
        <location evidence="1">Cell membrane</location>
        <topology evidence="1">Multi-pass membrane protein</topology>
    </subcellularLocation>
</comment>
<evidence type="ECO:0000256" key="1">
    <source>
        <dbReference type="ARBA" id="ARBA00004651"/>
    </source>
</evidence>
<keyword evidence="5 7" id="KW-1133">Transmembrane helix</keyword>
<evidence type="ECO:0000256" key="4">
    <source>
        <dbReference type="ARBA" id="ARBA00022967"/>
    </source>
</evidence>
<evidence type="ECO:0000256" key="3">
    <source>
        <dbReference type="ARBA" id="ARBA00022692"/>
    </source>
</evidence>
<feature type="transmembrane region" description="Helical" evidence="7">
    <location>
        <begin position="80"/>
        <end position="100"/>
    </location>
</feature>
<feature type="transmembrane region" description="Helical" evidence="7">
    <location>
        <begin position="181"/>
        <end position="207"/>
    </location>
</feature>
<gene>
    <name evidence="8" type="ORF">METZ01_LOCUS109625</name>
</gene>
<evidence type="ECO:0000256" key="5">
    <source>
        <dbReference type="ARBA" id="ARBA00022989"/>
    </source>
</evidence>
<dbReference type="PANTHER" id="PTHR35806:SF1">
    <property type="entry name" value="OXALOACETATE DECARBOXYLASE BETA CHAIN 2"/>
    <property type="match status" value="1"/>
</dbReference>
<dbReference type="EMBL" id="UINC01013090">
    <property type="protein sequence ID" value="SVA56771.1"/>
    <property type="molecule type" value="Genomic_DNA"/>
</dbReference>
<keyword evidence="4" id="KW-1278">Translocase</keyword>
<dbReference type="PIRSF" id="PIRSF015658">
    <property type="entry name" value="MmdB_OadB"/>
    <property type="match status" value="1"/>
</dbReference>